<reference evidence="1" key="1">
    <citation type="submission" date="2018-05" db="EMBL/GenBank/DDBJ databases">
        <authorList>
            <person name="Lanie J.A."/>
            <person name="Ng W.-L."/>
            <person name="Kazmierczak K.M."/>
            <person name="Andrzejewski T.M."/>
            <person name="Davidsen T.M."/>
            <person name="Wayne K.J."/>
            <person name="Tettelin H."/>
            <person name="Glass J.I."/>
            <person name="Rusch D."/>
            <person name="Podicherti R."/>
            <person name="Tsui H.-C.T."/>
            <person name="Winkler M.E."/>
        </authorList>
    </citation>
    <scope>NUCLEOTIDE SEQUENCE</scope>
</reference>
<name>A0A382TPX2_9ZZZZ</name>
<organism evidence="1">
    <name type="scientific">marine metagenome</name>
    <dbReference type="NCBI Taxonomy" id="408172"/>
    <lineage>
        <taxon>unclassified sequences</taxon>
        <taxon>metagenomes</taxon>
        <taxon>ecological metagenomes</taxon>
    </lineage>
</organism>
<gene>
    <name evidence="1" type="ORF">METZ01_LOCUS376441</name>
</gene>
<dbReference type="EMBL" id="UINC01137943">
    <property type="protein sequence ID" value="SVD23587.1"/>
    <property type="molecule type" value="Genomic_DNA"/>
</dbReference>
<evidence type="ECO:0000313" key="1">
    <source>
        <dbReference type="EMBL" id="SVD23587.1"/>
    </source>
</evidence>
<protein>
    <submittedName>
        <fullName evidence="1">Uncharacterized protein</fullName>
    </submittedName>
</protein>
<proteinExistence type="predicted"/>
<sequence length="61" mass="6867">MKGEALGRGVVVKTEISEDENSMVIYSSNELTSNCQSSEVEWENINNNLDFKNIELISEVE</sequence>
<dbReference type="AlphaFoldDB" id="A0A382TPX2"/>
<accession>A0A382TPX2</accession>
<feature type="non-terminal residue" evidence="1">
    <location>
        <position position="61"/>
    </location>
</feature>